<keyword evidence="2" id="KW-1185">Reference proteome</keyword>
<sequence length="316" mass="34657">MTLSLTHVHGDRITVAHGPAGTELFSYVYRPEADWEAPKPYLHPLRTLSGAVVTDYRPHDHRWHKGLQLTASHLSGQNLWGGNTYVRGEGYLALPERVGSMAHAGFGNVDATADRAVIAQKLTWHPHGGELWAEEERRIEARDVDPGTGSWTLTWTSAVTNRRDEALRFGSPTTHGRPAAGYTGLFWRGPRAFRDGRVFTAEPAVPPESPQSSETGPMGSQAAWLAYVGEHDGRDGHATLVFEHAPSNDHLGTEGTHPAHWFVRSAPFAAVAPSWAFHDELVLPPGETLARSYRVVVADGAWDRTRVAAHLAGLTW</sequence>
<reference evidence="2" key="1">
    <citation type="journal article" date="2019" name="Int. J. Syst. Evol. Microbiol.">
        <title>The Global Catalogue of Microorganisms (GCM) 10K type strain sequencing project: providing services to taxonomists for standard genome sequencing and annotation.</title>
        <authorList>
            <consortium name="The Broad Institute Genomics Platform"/>
            <consortium name="The Broad Institute Genome Sequencing Center for Infectious Disease"/>
            <person name="Wu L."/>
            <person name="Ma J."/>
        </authorList>
    </citation>
    <scope>NUCLEOTIDE SEQUENCE [LARGE SCALE GENOMIC DNA]</scope>
    <source>
        <strain evidence="2">CGMCC 4.1542</strain>
    </source>
</reference>
<dbReference type="Proteomes" id="UP001595855">
    <property type="component" value="Unassembled WGS sequence"/>
</dbReference>
<dbReference type="RefSeq" id="WP_271413658.1">
    <property type="nucleotide sequence ID" value="NZ_BAAATN010000014.1"/>
</dbReference>
<gene>
    <name evidence="1" type="ORF">ACFPRC_01165</name>
</gene>
<dbReference type="InterPro" id="IPR029475">
    <property type="entry name" value="DUF6807"/>
</dbReference>
<evidence type="ECO:0000313" key="1">
    <source>
        <dbReference type="EMBL" id="MFC5013480.1"/>
    </source>
</evidence>
<protein>
    <submittedName>
        <fullName evidence="1">PmoA family protein</fullName>
    </submittedName>
</protein>
<accession>A0ABV9WNA2</accession>
<organism evidence="1 2">
    <name type="scientific">Streptomyces lienomycini</name>
    <dbReference type="NCBI Taxonomy" id="284035"/>
    <lineage>
        <taxon>Bacteria</taxon>
        <taxon>Bacillati</taxon>
        <taxon>Actinomycetota</taxon>
        <taxon>Actinomycetes</taxon>
        <taxon>Kitasatosporales</taxon>
        <taxon>Streptomycetaceae</taxon>
        <taxon>Streptomyces</taxon>
    </lineage>
</organism>
<dbReference type="Pfam" id="PF14100">
    <property type="entry name" value="DUF6807"/>
    <property type="match status" value="1"/>
</dbReference>
<comment type="caution">
    <text evidence="1">The sequence shown here is derived from an EMBL/GenBank/DDBJ whole genome shotgun (WGS) entry which is preliminary data.</text>
</comment>
<evidence type="ECO:0000313" key="2">
    <source>
        <dbReference type="Proteomes" id="UP001595855"/>
    </source>
</evidence>
<proteinExistence type="predicted"/>
<dbReference type="EMBL" id="JBHSJO010000001">
    <property type="protein sequence ID" value="MFC5013480.1"/>
    <property type="molecule type" value="Genomic_DNA"/>
</dbReference>
<name>A0ABV9WNA2_9ACTN</name>